<dbReference type="Proteomes" id="UP000682877">
    <property type="component" value="Chromosome 3"/>
</dbReference>
<evidence type="ECO:0000256" key="1">
    <source>
        <dbReference type="SAM" id="MobiDB-lite"/>
    </source>
</evidence>
<reference evidence="2" key="1">
    <citation type="submission" date="2021-01" db="EMBL/GenBank/DDBJ databases">
        <authorList>
            <person name="Bezrukov I."/>
        </authorList>
    </citation>
    <scope>NUCLEOTIDE SEQUENCE</scope>
</reference>
<dbReference type="EMBL" id="LR999453">
    <property type="protein sequence ID" value="CAE5978996.1"/>
    <property type="molecule type" value="Genomic_DNA"/>
</dbReference>
<proteinExistence type="predicted"/>
<feature type="compositionally biased region" description="Basic residues" evidence="1">
    <location>
        <begin position="46"/>
        <end position="80"/>
    </location>
</feature>
<gene>
    <name evidence="2" type="ORF">AARE701A_LOCUS8454</name>
</gene>
<feature type="region of interest" description="Disordered" evidence="1">
    <location>
        <begin position="1"/>
        <end position="95"/>
    </location>
</feature>
<protein>
    <submittedName>
        <fullName evidence="2">Uncharacterized protein</fullName>
    </submittedName>
</protein>
<dbReference type="AlphaFoldDB" id="A0A8S1ZYZ4"/>
<sequence>MTTMKRSADPEAEEDPDPSLGKFIEQVVSGPTQKGFPASGAFATPRARRSRGPKRFLGKRNYRRARARKPGKRDRAHSSKVRSSDGSTRPSARYGMRFRSPTLPLCSRPRTWEFLLDLGYDSMSLKSTRVASERPCDPGRANHVWEPGGLSPEQAQWDWVGKVYSRDRLKQAEKMGPTGSATRKLIRSDFWHPLILEELVLKSMISRLNYKVLVQPELDKATRAVSRITYGLVAVGKADGYNFEVVDCDQVNSTDEDKLVSFIGSGGCQTHFKKQLVARELALFNPEKFMNLRLPHDKGILVFAGHRIAQTTL</sequence>
<keyword evidence="3" id="KW-1185">Reference proteome</keyword>
<name>A0A8S1ZYZ4_ARAAE</name>
<accession>A0A8S1ZYZ4</accession>
<evidence type="ECO:0000313" key="2">
    <source>
        <dbReference type="EMBL" id="CAE5978996.1"/>
    </source>
</evidence>
<organism evidence="2 3">
    <name type="scientific">Arabidopsis arenosa</name>
    <name type="common">Sand rock-cress</name>
    <name type="synonym">Cardaminopsis arenosa</name>
    <dbReference type="NCBI Taxonomy" id="38785"/>
    <lineage>
        <taxon>Eukaryota</taxon>
        <taxon>Viridiplantae</taxon>
        <taxon>Streptophyta</taxon>
        <taxon>Embryophyta</taxon>
        <taxon>Tracheophyta</taxon>
        <taxon>Spermatophyta</taxon>
        <taxon>Magnoliopsida</taxon>
        <taxon>eudicotyledons</taxon>
        <taxon>Gunneridae</taxon>
        <taxon>Pentapetalae</taxon>
        <taxon>rosids</taxon>
        <taxon>malvids</taxon>
        <taxon>Brassicales</taxon>
        <taxon>Brassicaceae</taxon>
        <taxon>Camelineae</taxon>
        <taxon>Arabidopsis</taxon>
    </lineage>
</organism>
<evidence type="ECO:0000313" key="3">
    <source>
        <dbReference type="Proteomes" id="UP000682877"/>
    </source>
</evidence>